<comment type="caution">
    <text evidence="1">The sequence shown here is derived from an EMBL/GenBank/DDBJ whole genome shotgun (WGS) entry which is preliminary data.</text>
</comment>
<sequence>MTQHAESIHITINNYELEVVSHFTDIGQTITDDLLPEAEIFQRFGKVSSTRPGHHMKCGTTAC</sequence>
<gene>
    <name evidence="1" type="ORF">DPMN_115351</name>
</gene>
<organism evidence="1 2">
    <name type="scientific">Dreissena polymorpha</name>
    <name type="common">Zebra mussel</name>
    <name type="synonym">Mytilus polymorpha</name>
    <dbReference type="NCBI Taxonomy" id="45954"/>
    <lineage>
        <taxon>Eukaryota</taxon>
        <taxon>Metazoa</taxon>
        <taxon>Spiralia</taxon>
        <taxon>Lophotrochozoa</taxon>
        <taxon>Mollusca</taxon>
        <taxon>Bivalvia</taxon>
        <taxon>Autobranchia</taxon>
        <taxon>Heteroconchia</taxon>
        <taxon>Euheterodonta</taxon>
        <taxon>Imparidentia</taxon>
        <taxon>Neoheterodontei</taxon>
        <taxon>Myida</taxon>
        <taxon>Dreissenoidea</taxon>
        <taxon>Dreissenidae</taxon>
        <taxon>Dreissena</taxon>
    </lineage>
</organism>
<evidence type="ECO:0000313" key="1">
    <source>
        <dbReference type="EMBL" id="KAH3841870.1"/>
    </source>
</evidence>
<reference evidence="1" key="2">
    <citation type="submission" date="2020-11" db="EMBL/GenBank/DDBJ databases">
        <authorList>
            <person name="McCartney M.A."/>
            <person name="Auch B."/>
            <person name="Kono T."/>
            <person name="Mallez S."/>
            <person name="Becker A."/>
            <person name="Gohl D.M."/>
            <person name="Silverstein K.A.T."/>
            <person name="Koren S."/>
            <person name="Bechman K.B."/>
            <person name="Herman A."/>
            <person name="Abrahante J.E."/>
            <person name="Garbe J."/>
        </authorList>
    </citation>
    <scope>NUCLEOTIDE SEQUENCE</scope>
    <source>
        <strain evidence="1">Duluth1</strain>
        <tissue evidence="1">Whole animal</tissue>
    </source>
</reference>
<protein>
    <submittedName>
        <fullName evidence="1">Uncharacterized protein</fullName>
    </submittedName>
</protein>
<proteinExistence type="predicted"/>
<dbReference type="AlphaFoldDB" id="A0A9D4KLQ0"/>
<evidence type="ECO:0000313" key="2">
    <source>
        <dbReference type="Proteomes" id="UP000828390"/>
    </source>
</evidence>
<keyword evidence="2" id="KW-1185">Reference proteome</keyword>
<dbReference type="Proteomes" id="UP000828390">
    <property type="component" value="Unassembled WGS sequence"/>
</dbReference>
<reference evidence="1" key="1">
    <citation type="journal article" date="2019" name="bioRxiv">
        <title>The Genome of the Zebra Mussel, Dreissena polymorpha: A Resource for Invasive Species Research.</title>
        <authorList>
            <person name="McCartney M.A."/>
            <person name="Auch B."/>
            <person name="Kono T."/>
            <person name="Mallez S."/>
            <person name="Zhang Y."/>
            <person name="Obille A."/>
            <person name="Becker A."/>
            <person name="Abrahante J.E."/>
            <person name="Garbe J."/>
            <person name="Badalamenti J.P."/>
            <person name="Herman A."/>
            <person name="Mangelson H."/>
            <person name="Liachko I."/>
            <person name="Sullivan S."/>
            <person name="Sone E.D."/>
            <person name="Koren S."/>
            <person name="Silverstein K.A.T."/>
            <person name="Beckman K.B."/>
            <person name="Gohl D.M."/>
        </authorList>
    </citation>
    <scope>NUCLEOTIDE SEQUENCE</scope>
    <source>
        <strain evidence="1">Duluth1</strain>
        <tissue evidence="1">Whole animal</tissue>
    </source>
</reference>
<name>A0A9D4KLQ0_DREPO</name>
<dbReference type="EMBL" id="JAIWYP010000004">
    <property type="protein sequence ID" value="KAH3841870.1"/>
    <property type="molecule type" value="Genomic_DNA"/>
</dbReference>
<accession>A0A9D4KLQ0</accession>